<dbReference type="Proteomes" id="UP001627154">
    <property type="component" value="Unassembled WGS sequence"/>
</dbReference>
<comment type="caution">
    <text evidence="1">The sequence shown here is derived from an EMBL/GenBank/DDBJ whole genome shotgun (WGS) entry which is preliminary data.</text>
</comment>
<organism evidence="1 2">
    <name type="scientific">Trichogramma kaykai</name>
    <dbReference type="NCBI Taxonomy" id="54128"/>
    <lineage>
        <taxon>Eukaryota</taxon>
        <taxon>Metazoa</taxon>
        <taxon>Ecdysozoa</taxon>
        <taxon>Arthropoda</taxon>
        <taxon>Hexapoda</taxon>
        <taxon>Insecta</taxon>
        <taxon>Pterygota</taxon>
        <taxon>Neoptera</taxon>
        <taxon>Endopterygota</taxon>
        <taxon>Hymenoptera</taxon>
        <taxon>Apocrita</taxon>
        <taxon>Proctotrupomorpha</taxon>
        <taxon>Chalcidoidea</taxon>
        <taxon>Trichogrammatidae</taxon>
        <taxon>Trichogramma</taxon>
    </lineage>
</organism>
<sequence length="77" mass="8904">MLFKCNCRFYNQSSNNASMININSNTEKITCQVIPQINHNTGEFRRCDAISSGCICAHRAYVCISTYNYREIEWSLI</sequence>
<reference evidence="1 2" key="1">
    <citation type="journal article" date="2024" name="bioRxiv">
        <title>A reference genome for Trichogramma kaykai: A tiny desert-dwelling parasitoid wasp with competing sex-ratio distorters.</title>
        <authorList>
            <person name="Culotta J."/>
            <person name="Lindsey A.R."/>
        </authorList>
    </citation>
    <scope>NUCLEOTIDE SEQUENCE [LARGE SCALE GENOMIC DNA]</scope>
    <source>
        <strain evidence="1 2">KSX58</strain>
    </source>
</reference>
<evidence type="ECO:0000313" key="1">
    <source>
        <dbReference type="EMBL" id="KAL3393544.1"/>
    </source>
</evidence>
<accession>A0ABD2WLL6</accession>
<dbReference type="AlphaFoldDB" id="A0ABD2WLL6"/>
<gene>
    <name evidence="1" type="ORF">TKK_011830</name>
</gene>
<name>A0ABD2WLL6_9HYME</name>
<proteinExistence type="predicted"/>
<dbReference type="EMBL" id="JBJJXI010000096">
    <property type="protein sequence ID" value="KAL3393544.1"/>
    <property type="molecule type" value="Genomic_DNA"/>
</dbReference>
<keyword evidence="2" id="KW-1185">Reference proteome</keyword>
<protein>
    <submittedName>
        <fullName evidence="1">Uncharacterized protein</fullName>
    </submittedName>
</protein>
<evidence type="ECO:0000313" key="2">
    <source>
        <dbReference type="Proteomes" id="UP001627154"/>
    </source>
</evidence>